<evidence type="ECO:0000256" key="1">
    <source>
        <dbReference type="ARBA" id="ARBA00004651"/>
    </source>
</evidence>
<keyword evidence="8 11" id="KW-1133">Transmembrane helix</keyword>
<feature type="transmembrane region" description="Helical" evidence="11">
    <location>
        <begin position="150"/>
        <end position="171"/>
    </location>
</feature>
<evidence type="ECO:0000259" key="12">
    <source>
        <dbReference type="PROSITE" id="PS51012"/>
    </source>
</evidence>
<evidence type="ECO:0000256" key="9">
    <source>
        <dbReference type="ARBA" id="ARBA00023047"/>
    </source>
</evidence>
<name>A0A370K7V8_9GAMM</name>
<dbReference type="InterPro" id="IPR047817">
    <property type="entry name" value="ABC2_TM_bact-type"/>
</dbReference>
<evidence type="ECO:0000256" key="8">
    <source>
        <dbReference type="ARBA" id="ARBA00022989"/>
    </source>
</evidence>
<dbReference type="GO" id="GO:0015774">
    <property type="term" value="P:polysaccharide transport"/>
    <property type="evidence" value="ECO:0007669"/>
    <property type="project" value="UniProtKB-KW"/>
</dbReference>
<keyword evidence="7" id="KW-0972">Capsule biogenesis/degradation</keyword>
<keyword evidence="9" id="KW-0625">Polysaccharide transport</keyword>
<evidence type="ECO:0000256" key="5">
    <source>
        <dbReference type="ARBA" id="ARBA00022597"/>
    </source>
</evidence>
<dbReference type="AlphaFoldDB" id="A0A370K7V8"/>
<keyword evidence="14" id="KW-1185">Reference proteome</keyword>
<keyword evidence="3 11" id="KW-0813">Transport</keyword>
<comment type="similarity">
    <text evidence="2 11">Belongs to the ABC-2 integral membrane protein family.</text>
</comment>
<evidence type="ECO:0000256" key="2">
    <source>
        <dbReference type="ARBA" id="ARBA00007783"/>
    </source>
</evidence>
<dbReference type="InterPro" id="IPR000412">
    <property type="entry name" value="ABC_2_transport"/>
</dbReference>
<dbReference type="InterPro" id="IPR013525">
    <property type="entry name" value="ABC2_TM"/>
</dbReference>
<gene>
    <name evidence="13" type="ORF">DVT68_09450</name>
</gene>
<dbReference type="PROSITE" id="PS51012">
    <property type="entry name" value="ABC_TM2"/>
    <property type="match status" value="1"/>
</dbReference>
<dbReference type="PIRSF" id="PIRSF006648">
    <property type="entry name" value="DrrB"/>
    <property type="match status" value="1"/>
</dbReference>
<feature type="transmembrane region" description="Helical" evidence="11">
    <location>
        <begin position="108"/>
        <end position="138"/>
    </location>
</feature>
<accession>A0A370K7V8</accession>
<feature type="transmembrane region" description="Helical" evidence="11">
    <location>
        <begin position="67"/>
        <end position="87"/>
    </location>
</feature>
<protein>
    <recommendedName>
        <fullName evidence="11">Transport permease protein</fullName>
    </recommendedName>
</protein>
<keyword evidence="4 11" id="KW-1003">Cell membrane</keyword>
<evidence type="ECO:0000313" key="13">
    <source>
        <dbReference type="EMBL" id="RDI98732.1"/>
    </source>
</evidence>
<feature type="transmembrane region" description="Helical" evidence="11">
    <location>
        <begin position="35"/>
        <end position="55"/>
    </location>
</feature>
<evidence type="ECO:0000256" key="4">
    <source>
        <dbReference type="ARBA" id="ARBA00022475"/>
    </source>
</evidence>
<evidence type="ECO:0000256" key="6">
    <source>
        <dbReference type="ARBA" id="ARBA00022692"/>
    </source>
</evidence>
<keyword evidence="5" id="KW-0762">Sugar transport</keyword>
<dbReference type="GO" id="GO:0015920">
    <property type="term" value="P:lipopolysaccharide transport"/>
    <property type="evidence" value="ECO:0007669"/>
    <property type="project" value="TreeGrafter"/>
</dbReference>
<dbReference type="Proteomes" id="UP000254711">
    <property type="component" value="Unassembled WGS sequence"/>
</dbReference>
<reference evidence="13 14" key="1">
    <citation type="submission" date="2018-07" db="EMBL/GenBank/DDBJ databases">
        <title>Dyella solisilvae sp. nov., isolated from the pine and broad-leaved mixed forest soil.</title>
        <authorList>
            <person name="Gao Z."/>
            <person name="Qiu L."/>
        </authorList>
    </citation>
    <scope>NUCLEOTIDE SEQUENCE [LARGE SCALE GENOMIC DNA]</scope>
    <source>
        <strain evidence="13 14">DHG54</strain>
    </source>
</reference>
<evidence type="ECO:0000256" key="3">
    <source>
        <dbReference type="ARBA" id="ARBA00022448"/>
    </source>
</evidence>
<dbReference type="PRINTS" id="PR00164">
    <property type="entry name" value="ABC2TRNSPORT"/>
</dbReference>
<evidence type="ECO:0000313" key="14">
    <source>
        <dbReference type="Proteomes" id="UP000254711"/>
    </source>
</evidence>
<evidence type="ECO:0000256" key="11">
    <source>
        <dbReference type="RuleBase" id="RU361157"/>
    </source>
</evidence>
<dbReference type="OrthoDB" id="9786910at2"/>
<feature type="transmembrane region" description="Helical" evidence="11">
    <location>
        <begin position="183"/>
        <end position="201"/>
    </location>
</feature>
<comment type="subcellular location">
    <subcellularLocation>
        <location evidence="11">Cell inner membrane</location>
        <topology evidence="11">Multi-pass membrane protein</topology>
    </subcellularLocation>
    <subcellularLocation>
        <location evidence="1">Cell membrane</location>
        <topology evidence="1">Multi-pass membrane protein</topology>
    </subcellularLocation>
</comment>
<evidence type="ECO:0000256" key="10">
    <source>
        <dbReference type="ARBA" id="ARBA00023136"/>
    </source>
</evidence>
<dbReference type="GO" id="GO:0140359">
    <property type="term" value="F:ABC-type transporter activity"/>
    <property type="evidence" value="ECO:0007669"/>
    <property type="project" value="InterPro"/>
</dbReference>
<keyword evidence="6 11" id="KW-0812">Transmembrane</keyword>
<proteinExistence type="inferred from homology"/>
<keyword evidence="10 11" id="KW-0472">Membrane</keyword>
<evidence type="ECO:0000256" key="7">
    <source>
        <dbReference type="ARBA" id="ARBA00022903"/>
    </source>
</evidence>
<organism evidence="13 14">
    <name type="scientific">Dyella solisilvae</name>
    <dbReference type="NCBI Taxonomy" id="1920168"/>
    <lineage>
        <taxon>Bacteria</taxon>
        <taxon>Pseudomonadati</taxon>
        <taxon>Pseudomonadota</taxon>
        <taxon>Gammaproteobacteria</taxon>
        <taxon>Lysobacterales</taxon>
        <taxon>Rhodanobacteraceae</taxon>
        <taxon>Dyella</taxon>
    </lineage>
</organism>
<dbReference type="EMBL" id="QQSY01000002">
    <property type="protein sequence ID" value="RDI98732.1"/>
    <property type="molecule type" value="Genomic_DNA"/>
</dbReference>
<comment type="caution">
    <text evidence="13">The sequence shown here is derived from an EMBL/GenBank/DDBJ whole genome shotgun (WGS) entry which is preliminary data.</text>
</comment>
<sequence>MDMARTSPLGRAWARRDVFWELLKRDIASRYSGSFLGLLWSFFNPLLMLAVYTLAFREFLGMRWPNLASGADFSLMIFSGMIVHTLMAECLVRGPMVIVSQSNLVKRVVFPLAILPCVTVASSLFNTLLSLMVLLVFVLMTQHALHASLLYLPIVFAPYVLLLCGVCWLMASLGVFIRDIAQVAGVISAILMFLSPVFYPASSLHEPYRSWLHWNPLTLIIEQTRDVVLFGQAPDWQALGLYGLASIVVVLIGYGWFQRTRDGFADVL</sequence>
<feature type="domain" description="ABC transmembrane type-2" evidence="12">
    <location>
        <begin position="36"/>
        <end position="260"/>
    </location>
</feature>
<dbReference type="PANTHER" id="PTHR30413:SF10">
    <property type="entry name" value="CAPSULE POLYSACCHARIDE EXPORT INNER-MEMBRANE PROTEIN CTRC"/>
    <property type="match status" value="1"/>
</dbReference>
<dbReference type="Pfam" id="PF01061">
    <property type="entry name" value="ABC2_membrane"/>
    <property type="match status" value="1"/>
</dbReference>
<feature type="transmembrane region" description="Helical" evidence="11">
    <location>
        <begin position="239"/>
        <end position="257"/>
    </location>
</feature>
<dbReference type="GO" id="GO:0043190">
    <property type="term" value="C:ATP-binding cassette (ABC) transporter complex"/>
    <property type="evidence" value="ECO:0007669"/>
    <property type="project" value="InterPro"/>
</dbReference>
<dbReference type="PANTHER" id="PTHR30413">
    <property type="entry name" value="INNER MEMBRANE TRANSPORT PERMEASE"/>
    <property type="match status" value="1"/>
</dbReference>